<dbReference type="PANTHER" id="PTHR10057">
    <property type="entry name" value="PERIPHERAL-TYPE BENZODIAZEPINE RECEPTOR"/>
    <property type="match status" value="1"/>
</dbReference>
<dbReference type="OrthoDB" id="8841220at2759"/>
<evidence type="ECO:0000256" key="1">
    <source>
        <dbReference type="ARBA" id="ARBA00004141"/>
    </source>
</evidence>
<evidence type="ECO:0000313" key="7">
    <source>
        <dbReference type="EMBL" id="KAF9464483.1"/>
    </source>
</evidence>
<comment type="similarity">
    <text evidence="2">Belongs to the TspO/BZRP family.</text>
</comment>
<keyword evidence="8" id="KW-1185">Reference proteome</keyword>
<dbReference type="Pfam" id="PF03073">
    <property type="entry name" value="TspO_MBR"/>
    <property type="match status" value="1"/>
</dbReference>
<proteinExistence type="inferred from homology"/>
<keyword evidence="3 6" id="KW-0812">Transmembrane</keyword>
<protein>
    <submittedName>
        <fullName evidence="7">TspO/MBR-related protein</fullName>
    </submittedName>
</protein>
<dbReference type="PIRSF" id="PIRSF005859">
    <property type="entry name" value="PBR"/>
    <property type="match status" value="1"/>
</dbReference>
<evidence type="ECO:0000256" key="6">
    <source>
        <dbReference type="SAM" id="Phobius"/>
    </source>
</evidence>
<dbReference type="InterPro" id="IPR038330">
    <property type="entry name" value="TspO/MBR-related_sf"/>
</dbReference>
<gene>
    <name evidence="7" type="ORF">BDZ94DRAFT_1321125</name>
</gene>
<comment type="caution">
    <text evidence="7">The sequence shown here is derived from an EMBL/GenBank/DDBJ whole genome shotgun (WGS) entry which is preliminary data.</text>
</comment>
<evidence type="ECO:0000256" key="3">
    <source>
        <dbReference type="ARBA" id="ARBA00022692"/>
    </source>
</evidence>
<organism evidence="7 8">
    <name type="scientific">Collybia nuda</name>
    <dbReference type="NCBI Taxonomy" id="64659"/>
    <lineage>
        <taxon>Eukaryota</taxon>
        <taxon>Fungi</taxon>
        <taxon>Dikarya</taxon>
        <taxon>Basidiomycota</taxon>
        <taxon>Agaricomycotina</taxon>
        <taxon>Agaricomycetes</taxon>
        <taxon>Agaricomycetidae</taxon>
        <taxon>Agaricales</taxon>
        <taxon>Tricholomatineae</taxon>
        <taxon>Clitocybaceae</taxon>
        <taxon>Collybia</taxon>
    </lineage>
</organism>
<dbReference type="FunFam" id="1.20.1260.100:FF:000001">
    <property type="entry name" value="translocator protein 2"/>
    <property type="match status" value="1"/>
</dbReference>
<evidence type="ECO:0000256" key="2">
    <source>
        <dbReference type="ARBA" id="ARBA00007524"/>
    </source>
</evidence>
<keyword evidence="5 6" id="KW-0472">Membrane</keyword>
<accession>A0A9P6CL78</accession>
<feature type="transmembrane region" description="Helical" evidence="6">
    <location>
        <begin position="158"/>
        <end position="178"/>
    </location>
</feature>
<dbReference type="InterPro" id="IPR004307">
    <property type="entry name" value="TspO_MBR"/>
</dbReference>
<evidence type="ECO:0000313" key="8">
    <source>
        <dbReference type="Proteomes" id="UP000807353"/>
    </source>
</evidence>
<dbReference type="AlphaFoldDB" id="A0A9P6CL78"/>
<keyword evidence="4 6" id="KW-1133">Transmembrane helix</keyword>
<comment type="subcellular location">
    <subcellularLocation>
        <location evidence="1">Membrane</location>
        <topology evidence="1">Multi-pass membrane protein</topology>
    </subcellularLocation>
</comment>
<dbReference type="Proteomes" id="UP000807353">
    <property type="component" value="Unassembled WGS sequence"/>
</dbReference>
<dbReference type="CDD" id="cd15904">
    <property type="entry name" value="TSPO_MBR"/>
    <property type="match status" value="1"/>
</dbReference>
<feature type="transmembrane region" description="Helical" evidence="6">
    <location>
        <begin position="63"/>
        <end position="86"/>
    </location>
</feature>
<dbReference type="GO" id="GO:0033013">
    <property type="term" value="P:tetrapyrrole metabolic process"/>
    <property type="evidence" value="ECO:0007669"/>
    <property type="project" value="UniProtKB-ARBA"/>
</dbReference>
<evidence type="ECO:0000256" key="4">
    <source>
        <dbReference type="ARBA" id="ARBA00022989"/>
    </source>
</evidence>
<dbReference type="PANTHER" id="PTHR10057:SF0">
    <property type="entry name" value="TRANSLOCATOR PROTEIN"/>
    <property type="match status" value="1"/>
</dbReference>
<evidence type="ECO:0000256" key="5">
    <source>
        <dbReference type="ARBA" id="ARBA00023136"/>
    </source>
</evidence>
<feature type="transmembrane region" description="Helical" evidence="6">
    <location>
        <begin position="98"/>
        <end position="120"/>
    </location>
</feature>
<reference evidence="7" key="1">
    <citation type="submission" date="2020-11" db="EMBL/GenBank/DDBJ databases">
        <authorList>
            <consortium name="DOE Joint Genome Institute"/>
            <person name="Ahrendt S."/>
            <person name="Riley R."/>
            <person name="Andreopoulos W."/>
            <person name="Labutti K."/>
            <person name="Pangilinan J."/>
            <person name="Ruiz-Duenas F.J."/>
            <person name="Barrasa J.M."/>
            <person name="Sanchez-Garcia M."/>
            <person name="Camarero S."/>
            <person name="Miyauchi S."/>
            <person name="Serrano A."/>
            <person name="Linde D."/>
            <person name="Babiker R."/>
            <person name="Drula E."/>
            <person name="Ayuso-Fernandez I."/>
            <person name="Pacheco R."/>
            <person name="Padilla G."/>
            <person name="Ferreira P."/>
            <person name="Barriuso J."/>
            <person name="Kellner H."/>
            <person name="Castanera R."/>
            <person name="Alfaro M."/>
            <person name="Ramirez L."/>
            <person name="Pisabarro A.G."/>
            <person name="Kuo A."/>
            <person name="Tritt A."/>
            <person name="Lipzen A."/>
            <person name="He G."/>
            <person name="Yan M."/>
            <person name="Ng V."/>
            <person name="Cullen D."/>
            <person name="Martin F."/>
            <person name="Rosso M.-N."/>
            <person name="Henrissat B."/>
            <person name="Hibbett D."/>
            <person name="Martinez A.T."/>
            <person name="Grigoriev I.V."/>
        </authorList>
    </citation>
    <scope>NUCLEOTIDE SEQUENCE</scope>
    <source>
        <strain evidence="7">CBS 247.69</strain>
    </source>
</reference>
<dbReference type="EMBL" id="MU150254">
    <property type="protein sequence ID" value="KAF9464483.1"/>
    <property type="molecule type" value="Genomic_DNA"/>
</dbReference>
<sequence>MPSSPSGSIFLPSILLAIPRNPVTALGLPLALGSLNAFKTTSFVRADWFQNLTMPPFRPPREIVPFAWSILFLSVGYASHVAVKALDAAVTPATKSRLKLGITLYYAQIGLNLVWSPLFFGTQQPGLALIDSVLYAATTWYMTKVLHSPTKGKTTPFLLPYAAWLSYAAYLNAGIWWLN</sequence>
<name>A0A9P6CL78_9AGAR</name>
<dbReference type="GO" id="GO:0005741">
    <property type="term" value="C:mitochondrial outer membrane"/>
    <property type="evidence" value="ECO:0007669"/>
    <property type="project" value="TreeGrafter"/>
</dbReference>
<dbReference type="Gene3D" id="1.20.1260.100">
    <property type="entry name" value="TspO/MBR protein"/>
    <property type="match status" value="1"/>
</dbReference>